<proteinExistence type="predicted"/>
<dbReference type="PROSITE" id="PS50297">
    <property type="entry name" value="ANK_REP_REGION"/>
    <property type="match status" value="2"/>
</dbReference>
<evidence type="ECO:0000313" key="5">
    <source>
        <dbReference type="Proteomes" id="UP001165060"/>
    </source>
</evidence>
<dbReference type="Proteomes" id="UP001165060">
    <property type="component" value="Unassembled WGS sequence"/>
</dbReference>
<evidence type="ECO:0000256" key="1">
    <source>
        <dbReference type="ARBA" id="ARBA00022737"/>
    </source>
</evidence>
<evidence type="ECO:0000256" key="3">
    <source>
        <dbReference type="PROSITE-ProRule" id="PRU00023"/>
    </source>
</evidence>
<protein>
    <recommendedName>
        <fullName evidence="6">Ankyrin repeat domain-containing protein</fullName>
    </recommendedName>
</protein>
<dbReference type="SUPFAM" id="SSF48403">
    <property type="entry name" value="Ankyrin repeat"/>
    <property type="match status" value="1"/>
</dbReference>
<accession>A0ABQ6N6S0</accession>
<dbReference type="PANTHER" id="PTHR24180">
    <property type="entry name" value="CYCLIN-DEPENDENT KINASE INHIBITOR 2C-RELATED"/>
    <property type="match status" value="1"/>
</dbReference>
<evidence type="ECO:0000256" key="2">
    <source>
        <dbReference type="ARBA" id="ARBA00023043"/>
    </source>
</evidence>
<dbReference type="EMBL" id="BRYB01002238">
    <property type="protein sequence ID" value="GMI41746.1"/>
    <property type="molecule type" value="Genomic_DNA"/>
</dbReference>
<keyword evidence="2 3" id="KW-0040">ANK repeat</keyword>
<feature type="repeat" description="ANK" evidence="3">
    <location>
        <begin position="175"/>
        <end position="207"/>
    </location>
</feature>
<dbReference type="InterPro" id="IPR036770">
    <property type="entry name" value="Ankyrin_rpt-contain_sf"/>
</dbReference>
<dbReference type="PANTHER" id="PTHR24180:SF45">
    <property type="entry name" value="POLY [ADP-RIBOSE] POLYMERASE TANKYRASE"/>
    <property type="match status" value="1"/>
</dbReference>
<feature type="repeat" description="ANK" evidence="3">
    <location>
        <begin position="142"/>
        <end position="174"/>
    </location>
</feature>
<comment type="caution">
    <text evidence="4">The sequence shown here is derived from an EMBL/GenBank/DDBJ whole genome shotgun (WGS) entry which is preliminary data.</text>
</comment>
<keyword evidence="5" id="KW-1185">Reference proteome</keyword>
<dbReference type="Pfam" id="PF13637">
    <property type="entry name" value="Ank_4"/>
    <property type="match status" value="1"/>
</dbReference>
<dbReference type="PROSITE" id="PS50088">
    <property type="entry name" value="ANK_REPEAT"/>
    <property type="match status" value="3"/>
</dbReference>
<dbReference type="InterPro" id="IPR051637">
    <property type="entry name" value="Ank_repeat_dom-contain_49"/>
</dbReference>
<dbReference type="SMART" id="SM00248">
    <property type="entry name" value="ANK"/>
    <property type="match status" value="4"/>
</dbReference>
<dbReference type="Gene3D" id="1.25.40.20">
    <property type="entry name" value="Ankyrin repeat-containing domain"/>
    <property type="match status" value="2"/>
</dbReference>
<sequence length="253" mass="26938">KITPMLTRGGVSPITKQASGWKTQVKAIDESEGLKPEALEQMKKELKRLQGKVVANIEKELKAASDKGEEERGVAFAEANELIACINADARRLHGDSAKVIGSVAKLGPGLLVDAAERGDIKMVRELLAAGADVNHTKEGDEGRTALYKAAWKGHLEAAQALIDAGADVDKAMEDGETPLTIAAFNGRLGIVKALVGAKANVNKCNFGETPLEAATHNKHTSVAEYLKSVGAEEDEEWDLKLLKLGGTSTKYN</sequence>
<dbReference type="InterPro" id="IPR002110">
    <property type="entry name" value="Ankyrin_rpt"/>
</dbReference>
<gene>
    <name evidence="4" type="ORF">TeGR_g3431</name>
</gene>
<evidence type="ECO:0008006" key="6">
    <source>
        <dbReference type="Google" id="ProtNLM"/>
    </source>
</evidence>
<feature type="repeat" description="ANK" evidence="3">
    <location>
        <begin position="107"/>
        <end position="139"/>
    </location>
</feature>
<keyword evidence="1" id="KW-0677">Repeat</keyword>
<evidence type="ECO:0000313" key="4">
    <source>
        <dbReference type="EMBL" id="GMI41746.1"/>
    </source>
</evidence>
<dbReference type="Pfam" id="PF12796">
    <property type="entry name" value="Ank_2"/>
    <property type="match status" value="1"/>
</dbReference>
<name>A0ABQ6N6S0_9STRA</name>
<feature type="non-terminal residue" evidence="4">
    <location>
        <position position="1"/>
    </location>
</feature>
<organism evidence="4 5">
    <name type="scientific">Tetraparma gracilis</name>
    <dbReference type="NCBI Taxonomy" id="2962635"/>
    <lineage>
        <taxon>Eukaryota</taxon>
        <taxon>Sar</taxon>
        <taxon>Stramenopiles</taxon>
        <taxon>Ochrophyta</taxon>
        <taxon>Bolidophyceae</taxon>
        <taxon>Parmales</taxon>
        <taxon>Triparmaceae</taxon>
        <taxon>Tetraparma</taxon>
    </lineage>
</organism>
<reference evidence="4 5" key="1">
    <citation type="journal article" date="2023" name="Commun. Biol.">
        <title>Genome analysis of Parmales, the sister group of diatoms, reveals the evolutionary specialization of diatoms from phago-mixotrophs to photoautotrophs.</title>
        <authorList>
            <person name="Ban H."/>
            <person name="Sato S."/>
            <person name="Yoshikawa S."/>
            <person name="Yamada K."/>
            <person name="Nakamura Y."/>
            <person name="Ichinomiya M."/>
            <person name="Sato N."/>
            <person name="Blanc-Mathieu R."/>
            <person name="Endo H."/>
            <person name="Kuwata A."/>
            <person name="Ogata H."/>
        </authorList>
    </citation>
    <scope>NUCLEOTIDE SEQUENCE [LARGE SCALE GENOMIC DNA]</scope>
</reference>